<feature type="region of interest" description="Disordered" evidence="5">
    <location>
        <begin position="232"/>
        <end position="304"/>
    </location>
</feature>
<evidence type="ECO:0000256" key="2">
    <source>
        <dbReference type="ARBA" id="ARBA00022692"/>
    </source>
</evidence>
<accession>A0A850W8H1</accession>
<comment type="subcellular location">
    <subcellularLocation>
        <location evidence="1">Membrane</location>
        <topology evidence="1">Multi-pass membrane protein</topology>
    </subcellularLocation>
</comment>
<dbReference type="GO" id="GO:0007166">
    <property type="term" value="P:cell surface receptor signaling pathway"/>
    <property type="evidence" value="ECO:0007669"/>
    <property type="project" value="InterPro"/>
</dbReference>
<feature type="region of interest" description="Disordered" evidence="5">
    <location>
        <begin position="181"/>
        <end position="206"/>
    </location>
</feature>
<evidence type="ECO:0000256" key="1">
    <source>
        <dbReference type="ARBA" id="ARBA00004141"/>
    </source>
</evidence>
<keyword evidence="3 6" id="KW-1133">Transmembrane helix</keyword>
<evidence type="ECO:0000256" key="4">
    <source>
        <dbReference type="ARBA" id="ARBA00023136"/>
    </source>
</evidence>
<comment type="caution">
    <text evidence="8">The sequence shown here is derived from an EMBL/GenBank/DDBJ whole genome shotgun (WGS) entry which is preliminary data.</text>
</comment>
<dbReference type="EMBL" id="WAAD01033127">
    <property type="protein sequence ID" value="NWH52776.1"/>
    <property type="molecule type" value="Genomic_DNA"/>
</dbReference>
<dbReference type="GO" id="GO:0004930">
    <property type="term" value="F:G protein-coupled receptor activity"/>
    <property type="evidence" value="ECO:0007669"/>
    <property type="project" value="InterPro"/>
</dbReference>
<proteinExistence type="predicted"/>
<dbReference type="GO" id="GO:0007189">
    <property type="term" value="P:adenylate cyclase-activating G protein-coupled receptor signaling pathway"/>
    <property type="evidence" value="ECO:0007669"/>
    <property type="project" value="TreeGrafter"/>
</dbReference>
<organism evidence="8 9">
    <name type="scientific">Fregata magnificens</name>
    <name type="common">Magnificent frigatebird</name>
    <dbReference type="NCBI Taxonomy" id="37042"/>
    <lineage>
        <taxon>Eukaryota</taxon>
        <taxon>Metazoa</taxon>
        <taxon>Chordata</taxon>
        <taxon>Craniata</taxon>
        <taxon>Vertebrata</taxon>
        <taxon>Euteleostomi</taxon>
        <taxon>Archelosauria</taxon>
        <taxon>Archosauria</taxon>
        <taxon>Dinosauria</taxon>
        <taxon>Saurischia</taxon>
        <taxon>Theropoda</taxon>
        <taxon>Coelurosauria</taxon>
        <taxon>Aves</taxon>
        <taxon>Neognathae</taxon>
        <taxon>Neoaves</taxon>
        <taxon>Aequornithes</taxon>
        <taxon>Suliformes</taxon>
        <taxon>Fregatidae</taxon>
        <taxon>Fregata</taxon>
    </lineage>
</organism>
<gene>
    <name evidence="8" type="primary">Celsr2</name>
    <name evidence="8" type="ORF">FREMAG_R14413</name>
</gene>
<feature type="non-terminal residue" evidence="8">
    <location>
        <position position="424"/>
    </location>
</feature>
<feature type="transmembrane region" description="Helical" evidence="6">
    <location>
        <begin position="70"/>
        <end position="92"/>
    </location>
</feature>
<dbReference type="PANTHER" id="PTHR12011">
    <property type="entry name" value="ADHESION G-PROTEIN COUPLED RECEPTOR"/>
    <property type="match status" value="1"/>
</dbReference>
<dbReference type="InterPro" id="IPR017981">
    <property type="entry name" value="GPCR_2-like_7TM"/>
</dbReference>
<dbReference type="Proteomes" id="UP000632118">
    <property type="component" value="Unassembled WGS sequence"/>
</dbReference>
<dbReference type="GO" id="GO:0005886">
    <property type="term" value="C:plasma membrane"/>
    <property type="evidence" value="ECO:0007669"/>
    <property type="project" value="TreeGrafter"/>
</dbReference>
<feature type="domain" description="G-protein coupled receptors family 2 profile 2" evidence="7">
    <location>
        <begin position="1"/>
        <end position="94"/>
    </location>
</feature>
<evidence type="ECO:0000256" key="6">
    <source>
        <dbReference type="SAM" id="Phobius"/>
    </source>
</evidence>
<reference evidence="8" key="1">
    <citation type="submission" date="2019-09" db="EMBL/GenBank/DDBJ databases">
        <title>Bird 10,000 Genomes (B10K) Project - Family phase.</title>
        <authorList>
            <person name="Zhang G."/>
        </authorList>
    </citation>
    <scope>NUCLEOTIDE SEQUENCE</scope>
    <source>
        <strain evidence="8">B10K-DU-002-48</strain>
        <tissue evidence="8">Muscle</tissue>
    </source>
</reference>
<feature type="transmembrane region" description="Helical" evidence="6">
    <location>
        <begin position="31"/>
        <end position="50"/>
    </location>
</feature>
<protein>
    <submittedName>
        <fullName evidence="8">CELR2 protein</fullName>
    </submittedName>
</protein>
<feature type="non-terminal residue" evidence="8">
    <location>
        <position position="1"/>
    </location>
</feature>
<dbReference type="AlphaFoldDB" id="A0A850W8H1"/>
<sequence length="424" mass="44015">MSAVGWALLEGLHLYRRRSEPRHVDRGPMRFYHVLGWGLPAFITGLAVGLDPEGYGNPDFCWLSIHDSLVWSLAGPIACAVAVSIFFLVLAARATCTTPQGFEKKGMAVPMGGPSTCLGCRWGLPQCVDGGWLAPAPRRAPHAHMPPSPPQGPLIFLFCVVLSKEVRRSLRLSCARRRGSDPALATKSTLTPPRAAGTGRAWGALPRLPGPARGYGHHVCNECTRPQPGLGGGGCPWAPPDLGPSPAAAEHDTDSDSDLSLEDDRSGSYGSTHSSESEDEAPAAGWDTLPGPPLTPPAPGNASLGGHAVGMGSLSLAGVLMEGTQWGCGGPSLCSGCQWGHPVGMGGPMPCLEREWGAPSEFGRGPSPCPGYRGHPLGMGGGSRVGGTVAPRPRQTLQEQLSGVTPIAMSIKAGTVDEDSSGSE</sequence>
<dbReference type="Pfam" id="PF00002">
    <property type="entry name" value="7tm_2"/>
    <property type="match status" value="1"/>
</dbReference>
<evidence type="ECO:0000256" key="5">
    <source>
        <dbReference type="SAM" id="MobiDB-lite"/>
    </source>
</evidence>
<evidence type="ECO:0000259" key="7">
    <source>
        <dbReference type="PROSITE" id="PS50261"/>
    </source>
</evidence>
<keyword evidence="9" id="KW-1185">Reference proteome</keyword>
<keyword evidence="4 6" id="KW-0472">Membrane</keyword>
<keyword evidence="2 6" id="KW-0812">Transmembrane</keyword>
<dbReference type="PROSITE" id="PS50261">
    <property type="entry name" value="G_PROTEIN_RECEP_F2_4"/>
    <property type="match status" value="1"/>
</dbReference>
<dbReference type="Gene3D" id="1.20.1070.10">
    <property type="entry name" value="Rhodopsin 7-helix transmembrane proteins"/>
    <property type="match status" value="1"/>
</dbReference>
<dbReference type="InterPro" id="IPR000832">
    <property type="entry name" value="GPCR_2_secretin-like"/>
</dbReference>
<feature type="compositionally biased region" description="Pro residues" evidence="5">
    <location>
        <begin position="290"/>
        <end position="299"/>
    </location>
</feature>
<evidence type="ECO:0000313" key="8">
    <source>
        <dbReference type="EMBL" id="NWH52776.1"/>
    </source>
</evidence>
<dbReference type="PANTHER" id="PTHR12011:SF471">
    <property type="entry name" value="G-PROTEIN COUPLED RECEPTORS FAMILY 2 PROFILE 2 DOMAIN-CONTAINING PROTEIN"/>
    <property type="match status" value="1"/>
</dbReference>
<evidence type="ECO:0000313" key="9">
    <source>
        <dbReference type="Proteomes" id="UP000632118"/>
    </source>
</evidence>
<dbReference type="OrthoDB" id="347083at2759"/>
<name>A0A850W8H1_FREMA</name>
<evidence type="ECO:0000256" key="3">
    <source>
        <dbReference type="ARBA" id="ARBA00022989"/>
    </source>
</evidence>